<dbReference type="Proteomes" id="UP001200034">
    <property type="component" value="Unassembled WGS sequence"/>
</dbReference>
<accession>A0AAD4PQF1</accession>
<feature type="transmembrane region" description="Helical" evidence="1">
    <location>
        <begin position="113"/>
        <end position="134"/>
    </location>
</feature>
<name>A0AAD4PQF1_9MUSC</name>
<protein>
    <recommendedName>
        <fullName evidence="4">Transmembrane protein 17B</fullName>
    </recommendedName>
</protein>
<feature type="transmembrane region" description="Helical" evidence="1">
    <location>
        <begin position="81"/>
        <end position="101"/>
    </location>
</feature>
<evidence type="ECO:0000313" key="2">
    <source>
        <dbReference type="EMBL" id="KAH8387611.1"/>
    </source>
</evidence>
<feature type="transmembrane region" description="Helical" evidence="1">
    <location>
        <begin position="51"/>
        <end position="69"/>
    </location>
</feature>
<dbReference type="AlphaFoldDB" id="A0AAD4PQF1"/>
<dbReference type="EMBL" id="JAJJHW010000095">
    <property type="protein sequence ID" value="KAH8387611.1"/>
    <property type="molecule type" value="Genomic_DNA"/>
</dbReference>
<proteinExistence type="predicted"/>
<evidence type="ECO:0000256" key="1">
    <source>
        <dbReference type="SAM" id="Phobius"/>
    </source>
</evidence>
<keyword evidence="1" id="KW-1133">Transmembrane helix</keyword>
<keyword evidence="1" id="KW-0812">Transmembrane</keyword>
<organism evidence="2 3">
    <name type="scientific">Drosophila rubida</name>
    <dbReference type="NCBI Taxonomy" id="30044"/>
    <lineage>
        <taxon>Eukaryota</taxon>
        <taxon>Metazoa</taxon>
        <taxon>Ecdysozoa</taxon>
        <taxon>Arthropoda</taxon>
        <taxon>Hexapoda</taxon>
        <taxon>Insecta</taxon>
        <taxon>Pterygota</taxon>
        <taxon>Neoptera</taxon>
        <taxon>Endopterygota</taxon>
        <taxon>Diptera</taxon>
        <taxon>Brachycera</taxon>
        <taxon>Muscomorpha</taxon>
        <taxon>Ephydroidea</taxon>
        <taxon>Drosophilidae</taxon>
        <taxon>Drosophila</taxon>
    </lineage>
</organism>
<comment type="caution">
    <text evidence="2">The sequence shown here is derived from an EMBL/GenBank/DDBJ whole genome shotgun (WGS) entry which is preliminary data.</text>
</comment>
<gene>
    <name evidence="2" type="ORF">KR093_008131</name>
</gene>
<reference evidence="2" key="1">
    <citation type="journal article" date="2021" name="Mol. Ecol. Resour.">
        <title>Phylogenomic analyses of the genus Drosophila reveals genomic signals of climate adaptation.</title>
        <authorList>
            <person name="Li F."/>
            <person name="Rane R.V."/>
            <person name="Luria V."/>
            <person name="Xiong Z."/>
            <person name="Chen J."/>
            <person name="Li Z."/>
            <person name="Catullo R.A."/>
            <person name="Griffin P.C."/>
            <person name="Schiffer M."/>
            <person name="Pearce S."/>
            <person name="Lee S.F."/>
            <person name="McElroy K."/>
            <person name="Stocker A."/>
            <person name="Shirriffs J."/>
            <person name="Cockerell F."/>
            <person name="Coppin C."/>
            <person name="Sgro C.M."/>
            <person name="Karger A."/>
            <person name="Cain J.W."/>
            <person name="Weber J.A."/>
            <person name="Santpere G."/>
            <person name="Kirschner M.W."/>
            <person name="Hoffmann A.A."/>
            <person name="Oakeshott J.G."/>
            <person name="Zhang G."/>
        </authorList>
    </citation>
    <scope>NUCLEOTIDE SEQUENCE</scope>
    <source>
        <strain evidence="2">BGI-SZ-2011g</strain>
    </source>
</reference>
<evidence type="ECO:0008006" key="4">
    <source>
        <dbReference type="Google" id="ProtNLM"/>
    </source>
</evidence>
<keyword evidence="1" id="KW-0472">Membrane</keyword>
<keyword evidence="3" id="KW-1185">Reference proteome</keyword>
<evidence type="ECO:0000313" key="3">
    <source>
        <dbReference type="Proteomes" id="UP001200034"/>
    </source>
</evidence>
<feature type="transmembrane region" description="Helical" evidence="1">
    <location>
        <begin position="20"/>
        <end position="39"/>
    </location>
</feature>
<sequence length="157" mass="18353">MANIVMPVRSNLCLQILLQLDKWLAVLWTTSSVVHLYVLPYQRFEIKSLMAYMILITVELMRIYAGYVLNLNAFGSQGKWLLPTVIILSFTLITVMCCVAVENINTTPFWLRVGWHVWLVIIGLEVFVLLFVLYPHVYAVNRSQRWPKTDAMRRHRL</sequence>